<accession>D2R3I7</accession>
<dbReference type="AlphaFoldDB" id="D2R3I7"/>
<dbReference type="InterPro" id="IPR050245">
    <property type="entry name" value="PrsA_foldase"/>
</dbReference>
<keyword evidence="10" id="KW-1185">Reference proteome</keyword>
<organism evidence="9 10">
    <name type="scientific">Pirellula staleyi (strain ATCC 27377 / DSM 6068 / ICPB 4128)</name>
    <name type="common">Pirella staleyi</name>
    <dbReference type="NCBI Taxonomy" id="530564"/>
    <lineage>
        <taxon>Bacteria</taxon>
        <taxon>Pseudomonadati</taxon>
        <taxon>Planctomycetota</taxon>
        <taxon>Planctomycetia</taxon>
        <taxon>Pirellulales</taxon>
        <taxon>Pirellulaceae</taxon>
        <taxon>Pirellula</taxon>
    </lineage>
</organism>
<reference evidence="9 10" key="1">
    <citation type="journal article" date="2009" name="Stand. Genomic Sci.">
        <title>Complete genome sequence of Pirellula staleyi type strain (ATCC 27377).</title>
        <authorList>
            <person name="Clum A."/>
            <person name="Tindall B.J."/>
            <person name="Sikorski J."/>
            <person name="Ivanova N."/>
            <person name="Mavrommatis K."/>
            <person name="Lucas S."/>
            <person name="Glavina del Rio T."/>
            <person name="Nolan M."/>
            <person name="Chen F."/>
            <person name="Tice H."/>
            <person name="Pitluck S."/>
            <person name="Cheng J.F."/>
            <person name="Chertkov O."/>
            <person name="Brettin T."/>
            <person name="Han C."/>
            <person name="Detter J.C."/>
            <person name="Kuske C."/>
            <person name="Bruce D."/>
            <person name="Goodwin L."/>
            <person name="Ovchinikova G."/>
            <person name="Pati A."/>
            <person name="Mikhailova N."/>
            <person name="Chen A."/>
            <person name="Palaniappan K."/>
            <person name="Land M."/>
            <person name="Hauser L."/>
            <person name="Chang Y.J."/>
            <person name="Jeffries C.D."/>
            <person name="Chain P."/>
            <person name="Rohde M."/>
            <person name="Goker M."/>
            <person name="Bristow J."/>
            <person name="Eisen J.A."/>
            <person name="Markowitz V."/>
            <person name="Hugenholtz P."/>
            <person name="Kyrpides N.C."/>
            <person name="Klenk H.P."/>
            <person name="Lapidus A."/>
        </authorList>
    </citation>
    <scope>NUCLEOTIDE SEQUENCE [LARGE SCALE GENOMIC DNA]</scope>
    <source>
        <strain evidence="10">ATCC 27377 / DSM 6068 / ICPB 4128</strain>
    </source>
</reference>
<dbReference type="Gene3D" id="3.10.50.40">
    <property type="match status" value="2"/>
</dbReference>
<dbReference type="Proteomes" id="UP000001887">
    <property type="component" value="Chromosome"/>
</dbReference>
<dbReference type="PANTHER" id="PTHR47245:SF1">
    <property type="entry name" value="FOLDASE PROTEIN PRSA"/>
    <property type="match status" value="1"/>
</dbReference>
<feature type="compositionally biased region" description="Low complexity" evidence="7">
    <location>
        <begin position="93"/>
        <end position="126"/>
    </location>
</feature>
<dbReference type="InterPro" id="IPR046357">
    <property type="entry name" value="PPIase_dom_sf"/>
</dbReference>
<dbReference type="InterPro" id="IPR000297">
    <property type="entry name" value="PPIase_PpiC"/>
</dbReference>
<keyword evidence="4 6" id="KW-0697">Rotamase</keyword>
<evidence type="ECO:0000313" key="10">
    <source>
        <dbReference type="Proteomes" id="UP000001887"/>
    </source>
</evidence>
<evidence type="ECO:0000256" key="7">
    <source>
        <dbReference type="SAM" id="MobiDB-lite"/>
    </source>
</evidence>
<dbReference type="HOGENOM" id="CLU_440543_0_0_0"/>
<feature type="domain" description="PpiC" evidence="8">
    <location>
        <begin position="543"/>
        <end position="636"/>
    </location>
</feature>
<evidence type="ECO:0000256" key="6">
    <source>
        <dbReference type="PROSITE-ProRule" id="PRU00278"/>
    </source>
</evidence>
<feature type="region of interest" description="Disordered" evidence="7">
    <location>
        <begin position="703"/>
        <end position="724"/>
    </location>
</feature>
<dbReference type="PROSITE" id="PS50198">
    <property type="entry name" value="PPIC_PPIASE_2"/>
    <property type="match status" value="2"/>
</dbReference>
<dbReference type="PANTHER" id="PTHR47245">
    <property type="entry name" value="PEPTIDYLPROLYL ISOMERASE"/>
    <property type="match status" value="1"/>
</dbReference>
<evidence type="ECO:0000256" key="4">
    <source>
        <dbReference type="ARBA" id="ARBA00023110"/>
    </source>
</evidence>
<evidence type="ECO:0000313" key="9">
    <source>
        <dbReference type="EMBL" id="ADB16941.1"/>
    </source>
</evidence>
<evidence type="ECO:0000256" key="5">
    <source>
        <dbReference type="ARBA" id="ARBA00023235"/>
    </source>
</evidence>
<dbReference type="GO" id="GO:0003755">
    <property type="term" value="F:peptidyl-prolyl cis-trans isomerase activity"/>
    <property type="evidence" value="ECO:0007669"/>
    <property type="project" value="UniProtKB-KW"/>
</dbReference>
<protein>
    <recommendedName>
        <fullName evidence="2">peptidylprolyl isomerase</fullName>
        <ecNumber evidence="2">5.2.1.8</ecNumber>
    </recommendedName>
</protein>
<dbReference type="EC" id="5.2.1.8" evidence="2"/>
<sequence length="724" mass="79451">MDWLAHHDRLNPSLTRSDWQTPARVLFRPEHRYGARSRMTMERMDMTGTESSTQNSVGSPSRAARLLRWGIPAAMVIAAGVAIRQIPMSTATAQAPARPVARPAAPAAQPTARPAAPAGQPAAQTASRTSPPTMVAPSKKTLQVMAVVNGEQITRTDLGRECMRRFGNEVLESMLNRQLILDACAAQNIVITEQDVDDEVDRIANKFGLPRDRWLQLLREERGFSEQEYRTTVVWQMIALRRLVADKIQVTPEELKMAFESEFGPKVRARMIAVSSKEKADQVLAAAAAKPESFGDLAKQYCEDPAVASARGVIPPIRMHTGDPTLEQIAFSLKPGELSSVIKVANLYYILLCDEQVPRMVLAPQHIPAQQERLTDKLRENKLRVSAAQFFENMRKSAQVVNVFEDPAKQKAMPGVAATINGRPVSMLQLSEECISRNGESVLEGEINRKLLEQQLAKRKLVITQQDIDAEVARAAASFGFVKADQTPDVERWMKTVIDEQGATPDLYIRDAVWPSVALKKLVGNRVEVTEEDLQKGYESNYGPRVEVLACVLTDQRQAQKVWEMARANPTNDFFAELARQYSVEPSSRSNGGQVPPIRRYGGGAAIEEEAFKLKAGELSGLIAVGDQYIILRCLGRTSPVKADFATVKDELVADIQEKKLRILMNSEFDNTVASAQIDNFLAGTSQSGRTSKVGQLPAIAPAGGPAAANNATRVAPASATAPR</sequence>
<name>D2R3I7_PIRSD</name>
<evidence type="ECO:0000256" key="3">
    <source>
        <dbReference type="ARBA" id="ARBA00022729"/>
    </source>
</evidence>
<evidence type="ECO:0000256" key="2">
    <source>
        <dbReference type="ARBA" id="ARBA00013194"/>
    </source>
</evidence>
<dbReference type="eggNOG" id="COG0760">
    <property type="taxonomic scope" value="Bacteria"/>
</dbReference>
<dbReference type="EMBL" id="CP001848">
    <property type="protein sequence ID" value="ADB16941.1"/>
    <property type="molecule type" value="Genomic_DNA"/>
</dbReference>
<dbReference type="STRING" id="530564.Psta_2271"/>
<dbReference type="SUPFAM" id="SSF109998">
    <property type="entry name" value="Triger factor/SurA peptide-binding domain-like"/>
    <property type="match status" value="2"/>
</dbReference>
<proteinExistence type="predicted"/>
<evidence type="ECO:0000259" key="8">
    <source>
        <dbReference type="PROSITE" id="PS50198"/>
    </source>
</evidence>
<dbReference type="Gene3D" id="1.10.4030.10">
    <property type="entry name" value="Porin chaperone SurA, peptide-binding domain"/>
    <property type="match status" value="1"/>
</dbReference>
<dbReference type="InterPro" id="IPR027304">
    <property type="entry name" value="Trigger_fact/SurA_dom_sf"/>
</dbReference>
<evidence type="ECO:0000256" key="1">
    <source>
        <dbReference type="ARBA" id="ARBA00000971"/>
    </source>
</evidence>
<keyword evidence="5 6" id="KW-0413">Isomerase</keyword>
<keyword evidence="3" id="KW-0732">Signal</keyword>
<gene>
    <name evidence="9" type="ordered locus">Psta_2271</name>
</gene>
<dbReference type="SUPFAM" id="SSF54534">
    <property type="entry name" value="FKBP-like"/>
    <property type="match status" value="2"/>
</dbReference>
<dbReference type="Pfam" id="PF00639">
    <property type="entry name" value="Rotamase"/>
    <property type="match status" value="2"/>
</dbReference>
<feature type="region of interest" description="Disordered" evidence="7">
    <location>
        <begin position="93"/>
        <end position="138"/>
    </location>
</feature>
<comment type="catalytic activity">
    <reaction evidence="1">
        <text>[protein]-peptidylproline (omega=180) = [protein]-peptidylproline (omega=0)</text>
        <dbReference type="Rhea" id="RHEA:16237"/>
        <dbReference type="Rhea" id="RHEA-COMP:10747"/>
        <dbReference type="Rhea" id="RHEA-COMP:10748"/>
        <dbReference type="ChEBI" id="CHEBI:83833"/>
        <dbReference type="ChEBI" id="CHEBI:83834"/>
        <dbReference type="EC" id="5.2.1.8"/>
    </reaction>
</comment>
<dbReference type="KEGG" id="psl:Psta_2271"/>
<feature type="domain" description="PpiC" evidence="8">
    <location>
        <begin position="264"/>
        <end position="355"/>
    </location>
</feature>